<dbReference type="EMBL" id="JAUSVS010000003">
    <property type="protein sequence ID" value="MDQ0464186.1"/>
    <property type="molecule type" value="Genomic_DNA"/>
</dbReference>
<feature type="transmembrane region" description="Helical" evidence="1">
    <location>
        <begin position="134"/>
        <end position="158"/>
    </location>
</feature>
<dbReference type="InterPro" id="IPR018677">
    <property type="entry name" value="DUF2157"/>
</dbReference>
<feature type="transmembrane region" description="Helical" evidence="1">
    <location>
        <begin position="249"/>
        <end position="268"/>
    </location>
</feature>
<sequence>MANYKDRLRGDLDRWIGEGLVPQASRQPMLDSVADTRRPDAVSALAMVGVLLAGAAIIAFVAANWNGIPRIARYSLLIAAFLAACLGGAWADRGGRPNLRNSLLTLAAAIYAATIGLTGQIFDIAGDPKTALMGAGLAAALLAVVGRSSGAAVAAMVLIGLGDLASPETWWLLPTAIGGTVLAVLWRSRPTAHMASIGLLAGTAVALIHLNTDHGIPSWQFFGVSGLMALGALAGRFAGERGHEGGRAFYGWLAWGALAYFAAASAHWHDQTALLIAHRIAWLLLSGLVLTLGRVDRHGGVMAAGVLSLIGAIMLLMMDLGVDLLTASLIFAVAAIAILAAVWLMRGREPR</sequence>
<reference evidence="3 4" key="1">
    <citation type="submission" date="2023-07" db="EMBL/GenBank/DDBJ databases">
        <title>Genomic Encyclopedia of Type Strains, Phase IV (KMG-IV): sequencing the most valuable type-strain genomes for metagenomic binning, comparative biology and taxonomic classification.</title>
        <authorList>
            <person name="Goeker M."/>
        </authorList>
    </citation>
    <scope>NUCLEOTIDE SEQUENCE [LARGE SCALE GENOMIC DNA]</scope>
    <source>
        <strain evidence="3 4">DSM 18695</strain>
    </source>
</reference>
<protein>
    <recommendedName>
        <fullName evidence="2">DUF2157 domain-containing protein</fullName>
    </recommendedName>
</protein>
<keyword evidence="1" id="KW-0812">Transmembrane</keyword>
<dbReference type="RefSeq" id="WP_307348672.1">
    <property type="nucleotide sequence ID" value="NZ_JAUSVS010000003.1"/>
</dbReference>
<accession>A0ABU0IQ99</accession>
<comment type="caution">
    <text evidence="3">The sequence shown here is derived from an EMBL/GenBank/DDBJ whole genome shotgun (WGS) entry which is preliminary data.</text>
</comment>
<feature type="transmembrane region" description="Helical" evidence="1">
    <location>
        <begin position="324"/>
        <end position="345"/>
    </location>
</feature>
<feature type="transmembrane region" description="Helical" evidence="1">
    <location>
        <begin position="300"/>
        <end position="318"/>
    </location>
</feature>
<organism evidence="3 4">
    <name type="scientific">Caulobacter ginsengisoli</name>
    <dbReference type="NCBI Taxonomy" id="400775"/>
    <lineage>
        <taxon>Bacteria</taxon>
        <taxon>Pseudomonadati</taxon>
        <taxon>Pseudomonadota</taxon>
        <taxon>Alphaproteobacteria</taxon>
        <taxon>Caulobacterales</taxon>
        <taxon>Caulobacteraceae</taxon>
        <taxon>Caulobacter</taxon>
    </lineage>
</organism>
<evidence type="ECO:0000256" key="1">
    <source>
        <dbReference type="SAM" id="Phobius"/>
    </source>
</evidence>
<feature type="transmembrane region" description="Helical" evidence="1">
    <location>
        <begin position="74"/>
        <end position="91"/>
    </location>
</feature>
<keyword evidence="1" id="KW-0472">Membrane</keyword>
<name>A0ABU0IQ99_9CAUL</name>
<evidence type="ECO:0000313" key="4">
    <source>
        <dbReference type="Proteomes" id="UP001228905"/>
    </source>
</evidence>
<evidence type="ECO:0000313" key="3">
    <source>
        <dbReference type="EMBL" id="MDQ0464186.1"/>
    </source>
</evidence>
<feature type="transmembrane region" description="Helical" evidence="1">
    <location>
        <begin position="41"/>
        <end position="62"/>
    </location>
</feature>
<feature type="domain" description="DUF2157" evidence="2">
    <location>
        <begin position="13"/>
        <end position="150"/>
    </location>
</feature>
<keyword evidence="1" id="KW-1133">Transmembrane helix</keyword>
<dbReference type="Pfam" id="PF09925">
    <property type="entry name" value="DUF2157"/>
    <property type="match status" value="1"/>
</dbReference>
<evidence type="ECO:0000259" key="2">
    <source>
        <dbReference type="Pfam" id="PF09925"/>
    </source>
</evidence>
<feature type="transmembrane region" description="Helical" evidence="1">
    <location>
        <begin position="274"/>
        <end position="293"/>
    </location>
</feature>
<proteinExistence type="predicted"/>
<feature type="transmembrane region" description="Helical" evidence="1">
    <location>
        <begin position="103"/>
        <end position="122"/>
    </location>
</feature>
<feature type="transmembrane region" description="Helical" evidence="1">
    <location>
        <begin position="218"/>
        <end position="237"/>
    </location>
</feature>
<gene>
    <name evidence="3" type="ORF">QO010_001967</name>
</gene>
<dbReference type="Proteomes" id="UP001228905">
    <property type="component" value="Unassembled WGS sequence"/>
</dbReference>
<keyword evidence="4" id="KW-1185">Reference proteome</keyword>
<feature type="transmembrane region" description="Helical" evidence="1">
    <location>
        <begin position="170"/>
        <end position="186"/>
    </location>
</feature>